<feature type="transmembrane region" description="Helical" evidence="1">
    <location>
        <begin position="53"/>
        <end position="73"/>
    </location>
</feature>
<keyword evidence="1" id="KW-1133">Transmembrane helix</keyword>
<dbReference type="InterPro" id="IPR037185">
    <property type="entry name" value="EmrE-like"/>
</dbReference>
<feature type="domain" description="EamA" evidence="2">
    <location>
        <begin position="5"/>
        <end position="96"/>
    </location>
</feature>
<dbReference type="STRING" id="1805034.AUJ59_03105"/>
<keyword evidence="1" id="KW-0812">Transmembrane</keyword>
<dbReference type="AlphaFoldDB" id="A0A1J4RNA7"/>
<feature type="transmembrane region" description="Helical" evidence="1">
    <location>
        <begin position="80"/>
        <end position="100"/>
    </location>
</feature>
<dbReference type="InterPro" id="IPR000620">
    <property type="entry name" value="EamA_dom"/>
</dbReference>
<accession>A0A1J4RNA7</accession>
<name>A0A1J4RNA7_9BACT</name>
<keyword evidence="1" id="KW-0472">Membrane</keyword>
<protein>
    <recommendedName>
        <fullName evidence="2">EamA domain-containing protein</fullName>
    </recommendedName>
</protein>
<feature type="transmembrane region" description="Helical" evidence="1">
    <location>
        <begin position="136"/>
        <end position="157"/>
    </location>
</feature>
<feature type="transmembrane region" description="Helical" evidence="1">
    <location>
        <begin position="226"/>
        <end position="244"/>
    </location>
</feature>
<proteinExistence type="predicted"/>
<feature type="domain" description="EamA" evidence="2">
    <location>
        <begin position="106"/>
        <end position="243"/>
    </location>
</feature>
<comment type="caution">
    <text evidence="3">The sequence shown here is derived from an EMBL/GenBank/DDBJ whole genome shotgun (WGS) entry which is preliminary data.</text>
</comment>
<evidence type="ECO:0000256" key="1">
    <source>
        <dbReference type="SAM" id="Phobius"/>
    </source>
</evidence>
<evidence type="ECO:0000259" key="2">
    <source>
        <dbReference type="Pfam" id="PF00892"/>
    </source>
</evidence>
<feature type="transmembrane region" description="Helical" evidence="1">
    <location>
        <begin position="24"/>
        <end position="47"/>
    </location>
</feature>
<dbReference type="EMBL" id="MNUI01000051">
    <property type="protein sequence ID" value="OIN88883.1"/>
    <property type="molecule type" value="Genomic_DNA"/>
</dbReference>
<feature type="transmembrane region" description="Helical" evidence="1">
    <location>
        <begin position="201"/>
        <end position="220"/>
    </location>
</feature>
<dbReference type="Proteomes" id="UP000183144">
    <property type="component" value="Unassembled WGS sequence"/>
</dbReference>
<evidence type="ECO:0000313" key="3">
    <source>
        <dbReference type="EMBL" id="OIN88883.1"/>
    </source>
</evidence>
<evidence type="ECO:0000313" key="4">
    <source>
        <dbReference type="Proteomes" id="UP000183144"/>
    </source>
</evidence>
<feature type="transmembrane region" description="Helical" evidence="1">
    <location>
        <begin position="106"/>
        <end position="124"/>
    </location>
</feature>
<feature type="transmembrane region" description="Helical" evidence="1">
    <location>
        <begin position="169"/>
        <end position="189"/>
    </location>
</feature>
<dbReference type="PANTHER" id="PTHR22911">
    <property type="entry name" value="ACYL-MALONYL CONDENSING ENZYME-RELATED"/>
    <property type="match status" value="1"/>
</dbReference>
<dbReference type="Pfam" id="PF00892">
    <property type="entry name" value="EamA"/>
    <property type="match status" value="2"/>
</dbReference>
<organism evidence="3 4">
    <name type="scientific">Candidatus Beckwithbacteria bacterium CG1_02_47_37</name>
    <dbReference type="NCBI Taxonomy" id="1805034"/>
    <lineage>
        <taxon>Bacteria</taxon>
        <taxon>Candidatus Beckwithiibacteriota</taxon>
    </lineage>
</organism>
<dbReference type="SUPFAM" id="SSF103481">
    <property type="entry name" value="Multidrug resistance efflux transporter EmrE"/>
    <property type="match status" value="2"/>
</dbReference>
<dbReference type="GO" id="GO:0016020">
    <property type="term" value="C:membrane"/>
    <property type="evidence" value="ECO:0007669"/>
    <property type="project" value="InterPro"/>
</dbReference>
<gene>
    <name evidence="3" type="ORF">AUJ59_03105</name>
</gene>
<reference evidence="3 4" key="1">
    <citation type="journal article" date="2016" name="Environ. Microbiol.">
        <title>Genomic resolution of a cold subsurface aquifer community provides metabolic insights for novel microbes adapted to high CO concentrations.</title>
        <authorList>
            <person name="Probst A.J."/>
            <person name="Castelle C.J."/>
            <person name="Singh A."/>
            <person name="Brown C.T."/>
            <person name="Anantharaman K."/>
            <person name="Sharon I."/>
            <person name="Hug L.A."/>
            <person name="Burstein D."/>
            <person name="Emerson J.B."/>
            <person name="Thomas B.C."/>
            <person name="Banfield J.F."/>
        </authorList>
    </citation>
    <scope>NUCLEOTIDE SEQUENCE [LARGE SCALE GENOMIC DNA]</scope>
    <source>
        <strain evidence="3">CG1_02_47_37</strain>
    </source>
</reference>
<sequence length="249" mass="27481">MLFLIAGIYFKLSKSKFLFDKKSLLLLTLAAIFGYALTNFFFTYAIIYTQISTAMFIFYSFAILTPVLAFIFLKEKANKFNFISLGLGILSLLLLFQPNALSTWKLGSLFALLCALGQSFYLIARKKLNQYSSQQLMVTNTAAGVITMALFTLWLAPDFFTDKIMTLSLQSWLAALVAGSINFFGWLLMSKGFQLVKAATGSLVMLVENVFVVFIGYLFLAEIPTLATFLGGLLVIAAAALVTLKGDNS</sequence>